<dbReference type="Pfam" id="PF00501">
    <property type="entry name" value="AMP-binding"/>
    <property type="match status" value="1"/>
</dbReference>
<name>A0A6A6SLP2_9PLEO</name>
<dbReference type="Proteomes" id="UP000799324">
    <property type="component" value="Unassembled WGS sequence"/>
</dbReference>
<proteinExistence type="predicted"/>
<evidence type="ECO:0000256" key="1">
    <source>
        <dbReference type="ARBA" id="ARBA00022450"/>
    </source>
</evidence>
<dbReference type="PANTHER" id="PTHR43439">
    <property type="entry name" value="PHENYLACETATE-COENZYME A LIGASE"/>
    <property type="match status" value="1"/>
</dbReference>
<evidence type="ECO:0000256" key="2">
    <source>
        <dbReference type="ARBA" id="ARBA00022553"/>
    </source>
</evidence>
<dbReference type="InterPro" id="IPR020845">
    <property type="entry name" value="AMP-binding_CS"/>
</dbReference>
<protein>
    <submittedName>
        <fullName evidence="4">Acetyl-CoA synthetase-like protein</fullName>
    </submittedName>
</protein>
<dbReference type="InterPro" id="IPR042099">
    <property type="entry name" value="ANL_N_sf"/>
</dbReference>
<gene>
    <name evidence="4" type="ORF">K491DRAFT_272148</name>
</gene>
<dbReference type="PANTHER" id="PTHR43439:SF2">
    <property type="entry name" value="ENZYME, PUTATIVE (JCVI)-RELATED"/>
    <property type="match status" value="1"/>
</dbReference>
<organism evidence="4 5">
    <name type="scientific">Lophiostoma macrostomum CBS 122681</name>
    <dbReference type="NCBI Taxonomy" id="1314788"/>
    <lineage>
        <taxon>Eukaryota</taxon>
        <taxon>Fungi</taxon>
        <taxon>Dikarya</taxon>
        <taxon>Ascomycota</taxon>
        <taxon>Pezizomycotina</taxon>
        <taxon>Dothideomycetes</taxon>
        <taxon>Pleosporomycetidae</taxon>
        <taxon>Pleosporales</taxon>
        <taxon>Lophiostomataceae</taxon>
        <taxon>Lophiostoma</taxon>
    </lineage>
</organism>
<evidence type="ECO:0000313" key="5">
    <source>
        <dbReference type="Proteomes" id="UP000799324"/>
    </source>
</evidence>
<evidence type="ECO:0000313" key="4">
    <source>
        <dbReference type="EMBL" id="KAF2647901.1"/>
    </source>
</evidence>
<dbReference type="Pfam" id="PF23562">
    <property type="entry name" value="AMP-binding_C_3"/>
    <property type="match status" value="1"/>
</dbReference>
<dbReference type="EMBL" id="MU004573">
    <property type="protein sequence ID" value="KAF2647901.1"/>
    <property type="molecule type" value="Genomic_DNA"/>
</dbReference>
<dbReference type="InterPro" id="IPR051414">
    <property type="entry name" value="Adenylate-forming_Reductase"/>
</dbReference>
<keyword evidence="2" id="KW-0597">Phosphoprotein</keyword>
<keyword evidence="5" id="KW-1185">Reference proteome</keyword>
<dbReference type="InterPro" id="IPR000873">
    <property type="entry name" value="AMP-dep_synth/lig_dom"/>
</dbReference>
<keyword evidence="1" id="KW-0596">Phosphopantetheine</keyword>
<dbReference type="PROSITE" id="PS00455">
    <property type="entry name" value="AMP_BINDING"/>
    <property type="match status" value="1"/>
</dbReference>
<sequence length="537" mass="59796">MNQVAMAPNACNTNKLLVQILDEVAQEDPDRLYGEIPSSPDTFADGYRKVSYRQLANGVNGMAHWIEANVGRSTTFETLVYFGPHDMRYIILVLAAVKTGFRMLFPSTRFATPAIVQIIQTIDSKTLLVAEPVDPVVDSLLEIHQMVKYQVPDLYTLLESQSGHYAYAKSFEEARGEPLLVLHTSGTTGFPKPIFWTNDWANSLAEELHLEPPEGFQSMSGLLLGSRVLSMFPRFHAAHLCCSLFFPLYKGTVAIYPLANHVPMVKSARDALRHTRADVAALIPPQLEELGKDEALLAEVTRAVKHITWGGGPITDQTGDKLCSKISIFNSLGATEMGIWPTIRRNDGRPDQWAYLRPHFAVNIIMEHRVGNVHEAVIHRNTEGYVQPVFQIHTTINEYPTGDLWVPHPDDPNLWKIYGRADDMLAFQTGEKFHPVDAEQFLLKHAEIEDAMLLGTGMTKGALPLSLASGVGLGQILDLIEQMNGRCPSYARISSDRIILVDQKRPLIKTGKGTISRRATTDIYQKEIDALPCCDQA</sequence>
<accession>A0A6A6SLP2</accession>
<feature type="domain" description="AMP-dependent synthetase/ligase" evidence="3">
    <location>
        <begin position="45"/>
        <end position="347"/>
    </location>
</feature>
<dbReference type="SUPFAM" id="SSF56801">
    <property type="entry name" value="Acetyl-CoA synthetase-like"/>
    <property type="match status" value="1"/>
</dbReference>
<dbReference type="Gene3D" id="3.40.50.12780">
    <property type="entry name" value="N-terminal domain of ligase-like"/>
    <property type="match status" value="1"/>
</dbReference>
<evidence type="ECO:0000259" key="3">
    <source>
        <dbReference type="Pfam" id="PF00501"/>
    </source>
</evidence>
<reference evidence="4" key="1">
    <citation type="journal article" date="2020" name="Stud. Mycol.">
        <title>101 Dothideomycetes genomes: a test case for predicting lifestyles and emergence of pathogens.</title>
        <authorList>
            <person name="Haridas S."/>
            <person name="Albert R."/>
            <person name="Binder M."/>
            <person name="Bloem J."/>
            <person name="Labutti K."/>
            <person name="Salamov A."/>
            <person name="Andreopoulos B."/>
            <person name="Baker S."/>
            <person name="Barry K."/>
            <person name="Bills G."/>
            <person name="Bluhm B."/>
            <person name="Cannon C."/>
            <person name="Castanera R."/>
            <person name="Culley D."/>
            <person name="Daum C."/>
            <person name="Ezra D."/>
            <person name="Gonzalez J."/>
            <person name="Henrissat B."/>
            <person name="Kuo A."/>
            <person name="Liang C."/>
            <person name="Lipzen A."/>
            <person name="Lutzoni F."/>
            <person name="Magnuson J."/>
            <person name="Mondo S."/>
            <person name="Nolan M."/>
            <person name="Ohm R."/>
            <person name="Pangilinan J."/>
            <person name="Park H.-J."/>
            <person name="Ramirez L."/>
            <person name="Alfaro M."/>
            <person name="Sun H."/>
            <person name="Tritt A."/>
            <person name="Yoshinaga Y."/>
            <person name="Zwiers L.-H."/>
            <person name="Turgeon B."/>
            <person name="Goodwin S."/>
            <person name="Spatafora J."/>
            <person name="Crous P."/>
            <person name="Grigoriev I."/>
        </authorList>
    </citation>
    <scope>NUCLEOTIDE SEQUENCE</scope>
    <source>
        <strain evidence="4">CBS 122681</strain>
    </source>
</reference>
<dbReference type="AlphaFoldDB" id="A0A6A6SLP2"/>
<dbReference type="OrthoDB" id="429813at2759"/>